<name>A0A812C4E6_ACAPH</name>
<feature type="compositionally biased region" description="Basic and acidic residues" evidence="1">
    <location>
        <begin position="76"/>
        <end position="85"/>
    </location>
</feature>
<evidence type="ECO:0000313" key="2">
    <source>
        <dbReference type="EMBL" id="CAE1255843.1"/>
    </source>
</evidence>
<feature type="region of interest" description="Disordered" evidence="1">
    <location>
        <begin position="309"/>
        <end position="335"/>
    </location>
</feature>
<feature type="compositionally biased region" description="Gly residues" evidence="1">
    <location>
        <begin position="313"/>
        <end position="324"/>
    </location>
</feature>
<keyword evidence="3" id="KW-1185">Reference proteome</keyword>
<feature type="region of interest" description="Disordered" evidence="1">
    <location>
        <begin position="73"/>
        <end position="102"/>
    </location>
</feature>
<organism evidence="2 3">
    <name type="scientific">Acanthosepion pharaonis</name>
    <name type="common">Pharaoh cuttlefish</name>
    <name type="synonym">Sepia pharaonis</name>
    <dbReference type="NCBI Taxonomy" id="158019"/>
    <lineage>
        <taxon>Eukaryota</taxon>
        <taxon>Metazoa</taxon>
        <taxon>Spiralia</taxon>
        <taxon>Lophotrochozoa</taxon>
        <taxon>Mollusca</taxon>
        <taxon>Cephalopoda</taxon>
        <taxon>Coleoidea</taxon>
        <taxon>Decapodiformes</taxon>
        <taxon>Sepiida</taxon>
        <taxon>Sepiina</taxon>
        <taxon>Sepiidae</taxon>
        <taxon>Acanthosepion</taxon>
    </lineage>
</organism>
<feature type="compositionally biased region" description="Basic residues" evidence="1">
    <location>
        <begin position="120"/>
        <end position="130"/>
    </location>
</feature>
<dbReference type="Proteomes" id="UP000597762">
    <property type="component" value="Unassembled WGS sequence"/>
</dbReference>
<dbReference type="AlphaFoldDB" id="A0A812C4E6"/>
<sequence>MTLSDIRTQDFVGCHQGGVSMSKDNNVVDNSGSLSHWTELNNCTGVEREAGSRRSYNLTKEIADECIDNRSITEPAKNHLSHEVKEEEEDEEEEEEEEEATDTAPILACTRVITPHRFHTKATSKARTNNKNKITPRGSGCESINKTRGRISDPRTDTAFSRNNKCRNYKNSCTTGDCVGGDPKDCDGSHTNCFHPSPPPLISHHKTPHNLHHCCLDESQGLFSTEVFAAADVCFVKNNQVVSQGPNLNFGIAAAAGNTHNHARESLHNGSASSSLVNPVSSSLSTSFFNPTTNPTSCAVTSSNVEDFDEGGEGGLRSGVGEGGPLTNPVGRRGPTTTTCSFTSLSSASGAGCANTSSSLPAWSSPHAMGEHCHPAQASTTQVDKLARNQLIAVSALCCIFMTCEIVGK</sequence>
<dbReference type="EMBL" id="CAHIKZ030001197">
    <property type="protein sequence ID" value="CAE1255843.1"/>
    <property type="molecule type" value="Genomic_DNA"/>
</dbReference>
<proteinExistence type="predicted"/>
<evidence type="ECO:0000256" key="1">
    <source>
        <dbReference type="SAM" id="MobiDB-lite"/>
    </source>
</evidence>
<evidence type="ECO:0000313" key="3">
    <source>
        <dbReference type="Proteomes" id="UP000597762"/>
    </source>
</evidence>
<feature type="compositionally biased region" description="Acidic residues" evidence="1">
    <location>
        <begin position="86"/>
        <end position="101"/>
    </location>
</feature>
<accession>A0A812C4E6</accession>
<protein>
    <submittedName>
        <fullName evidence="2">Uncharacterized protein</fullName>
    </submittedName>
</protein>
<feature type="region of interest" description="Disordered" evidence="1">
    <location>
        <begin position="120"/>
        <end position="156"/>
    </location>
</feature>
<reference evidence="2" key="1">
    <citation type="submission" date="2021-01" db="EMBL/GenBank/DDBJ databases">
        <authorList>
            <person name="Li R."/>
            <person name="Bekaert M."/>
        </authorList>
    </citation>
    <scope>NUCLEOTIDE SEQUENCE</scope>
    <source>
        <strain evidence="2">Farmed</strain>
    </source>
</reference>
<gene>
    <name evidence="2" type="ORF">SPHA_29848</name>
</gene>
<comment type="caution">
    <text evidence="2">The sequence shown here is derived from an EMBL/GenBank/DDBJ whole genome shotgun (WGS) entry which is preliminary data.</text>
</comment>